<evidence type="ECO:0000256" key="3">
    <source>
        <dbReference type="ARBA" id="ARBA00022694"/>
    </source>
</evidence>
<dbReference type="Gene3D" id="2.40.30.10">
    <property type="entry name" value="Translation factors"/>
    <property type="match status" value="1"/>
</dbReference>
<dbReference type="GO" id="GO:0016740">
    <property type="term" value="F:transferase activity"/>
    <property type="evidence" value="ECO:0007669"/>
    <property type="project" value="UniProtKB-KW"/>
</dbReference>
<feature type="active site" description="Cysteine persulfide intermediate" evidence="9">
    <location>
        <position position="205"/>
    </location>
</feature>
<keyword evidence="1 9" id="KW-0820">tRNA-binding</keyword>
<keyword evidence="7" id="KW-1015">Disulfide bond</keyword>
<keyword evidence="13" id="KW-1185">Reference proteome</keyword>
<evidence type="ECO:0000256" key="2">
    <source>
        <dbReference type="ARBA" id="ARBA00022679"/>
    </source>
</evidence>
<dbReference type="InterPro" id="IPR046884">
    <property type="entry name" value="MnmA-like_central"/>
</dbReference>
<accession>A0ABU1U2B9</accession>
<evidence type="ECO:0000256" key="9">
    <source>
        <dbReference type="HAMAP-Rule" id="MF_00144"/>
    </source>
</evidence>
<evidence type="ECO:0000259" key="10">
    <source>
        <dbReference type="Pfam" id="PF20258"/>
    </source>
</evidence>
<dbReference type="InterPro" id="IPR004506">
    <property type="entry name" value="MnmA-like"/>
</dbReference>
<keyword evidence="4 9" id="KW-0547">Nucleotide-binding</keyword>
<dbReference type="NCBIfam" id="TIGR00420">
    <property type="entry name" value="trmU"/>
    <property type="match status" value="1"/>
</dbReference>
<feature type="binding site" evidence="9">
    <location>
        <position position="44"/>
    </location>
    <ligand>
        <name>ATP</name>
        <dbReference type="ChEBI" id="CHEBI:30616"/>
    </ligand>
</feature>
<dbReference type="SUPFAM" id="SSF52402">
    <property type="entry name" value="Adenine nucleotide alpha hydrolases-like"/>
    <property type="match status" value="1"/>
</dbReference>
<proteinExistence type="inferred from homology"/>
<comment type="catalytic activity">
    <reaction evidence="8 9">
        <text>S-sulfanyl-L-cysteinyl-[protein] + uridine(34) in tRNA + AH2 + ATP = 2-thiouridine(34) in tRNA + L-cysteinyl-[protein] + A + AMP + diphosphate + H(+)</text>
        <dbReference type="Rhea" id="RHEA:47032"/>
        <dbReference type="Rhea" id="RHEA-COMP:10131"/>
        <dbReference type="Rhea" id="RHEA-COMP:11726"/>
        <dbReference type="Rhea" id="RHEA-COMP:11727"/>
        <dbReference type="Rhea" id="RHEA-COMP:11728"/>
        <dbReference type="ChEBI" id="CHEBI:13193"/>
        <dbReference type="ChEBI" id="CHEBI:15378"/>
        <dbReference type="ChEBI" id="CHEBI:17499"/>
        <dbReference type="ChEBI" id="CHEBI:29950"/>
        <dbReference type="ChEBI" id="CHEBI:30616"/>
        <dbReference type="ChEBI" id="CHEBI:33019"/>
        <dbReference type="ChEBI" id="CHEBI:61963"/>
        <dbReference type="ChEBI" id="CHEBI:65315"/>
        <dbReference type="ChEBI" id="CHEBI:87170"/>
        <dbReference type="ChEBI" id="CHEBI:456215"/>
        <dbReference type="EC" id="2.8.1.13"/>
    </reaction>
</comment>
<feature type="binding site" evidence="9">
    <location>
        <begin position="18"/>
        <end position="25"/>
    </location>
    <ligand>
        <name>ATP</name>
        <dbReference type="ChEBI" id="CHEBI:30616"/>
    </ligand>
</feature>
<comment type="caution">
    <text evidence="12">The sequence shown here is derived from an EMBL/GenBank/DDBJ whole genome shotgun (WGS) entry which is preliminary data.</text>
</comment>
<evidence type="ECO:0000313" key="13">
    <source>
        <dbReference type="Proteomes" id="UP001258181"/>
    </source>
</evidence>
<comment type="subcellular location">
    <subcellularLocation>
        <location evidence="9">Cytoplasm</location>
    </subcellularLocation>
</comment>
<feature type="region of interest" description="Interaction with target base in tRNA" evidence="9">
    <location>
        <begin position="104"/>
        <end position="106"/>
    </location>
</feature>
<comment type="caution">
    <text evidence="9">Lacks conserved residue(s) required for the propagation of feature annotation.</text>
</comment>
<feature type="site" description="Interaction with tRNA" evidence="9">
    <location>
        <position position="346"/>
    </location>
</feature>
<evidence type="ECO:0000313" key="12">
    <source>
        <dbReference type="EMBL" id="MDR7073613.1"/>
    </source>
</evidence>
<dbReference type="Gene3D" id="2.30.30.280">
    <property type="entry name" value="Adenine nucleotide alpha hydrolases-like domains"/>
    <property type="match status" value="1"/>
</dbReference>
<comment type="similarity">
    <text evidence="9">Belongs to the MnmA/TRMU family.</text>
</comment>
<dbReference type="Pfam" id="PF20258">
    <property type="entry name" value="tRNA_Me_trans_C"/>
    <property type="match status" value="1"/>
</dbReference>
<dbReference type="CDD" id="cd01998">
    <property type="entry name" value="MnmA_TRMU-like"/>
    <property type="match status" value="1"/>
</dbReference>
<dbReference type="EC" id="2.8.1.13" evidence="9"/>
<feature type="region of interest" description="Interaction with tRNA" evidence="9">
    <location>
        <begin position="155"/>
        <end position="157"/>
    </location>
</feature>
<dbReference type="EMBL" id="JAVDWA010000004">
    <property type="protein sequence ID" value="MDR7073613.1"/>
    <property type="molecule type" value="Genomic_DNA"/>
</dbReference>
<keyword evidence="6 9" id="KW-0694">RNA-binding</keyword>
<feature type="active site" description="Nucleophile" evidence="9">
    <location>
        <position position="109"/>
    </location>
</feature>
<feature type="binding site" evidence="9">
    <location>
        <position position="133"/>
    </location>
    <ligand>
        <name>ATP</name>
        <dbReference type="ChEBI" id="CHEBI:30616"/>
    </ligand>
</feature>
<dbReference type="NCBIfam" id="NF001138">
    <property type="entry name" value="PRK00143.1"/>
    <property type="match status" value="1"/>
</dbReference>
<dbReference type="RefSeq" id="WP_310259179.1">
    <property type="nucleotide sequence ID" value="NZ_JAVDWA010000004.1"/>
</dbReference>
<evidence type="ECO:0000259" key="11">
    <source>
        <dbReference type="Pfam" id="PF20259"/>
    </source>
</evidence>
<keyword evidence="9" id="KW-0963">Cytoplasm</keyword>
<sequence length="375" mass="42016">MQTELNKKAPQDTRVVIGMSGGVDSSVAALLLKEQGYDVIGIFMKNWDDTDENGVCTATEDYNDVIAVCNQIGIPYYAVNFEKEYWDKVFTYFLDEYKAGRTPNPDVMCNKEIKFKAFLDHAMNLGADYVATGHYARVAEIDGEVKMLRGVDENKDQTYFLNQLSQEQLKRVLFPIGELKKPEIRKIAEKAGLATAKKKDSTGICFIGEKDFKTFLSQYLPAKPGQMQTLQGEVKGKHDGLMYYTIGQRHGLGIGGSGDPWFVVGKNLKDNVLYVEQGFHHEKLYSESLTAVKASWISNQTPASTFKCTAKFRYRQPDMGVTVHVMEDQTLQVVFDEPQRAITPGQAVVFYDGDVCLGGATIDTVYKDDKAITYL</sequence>
<dbReference type="InterPro" id="IPR014729">
    <property type="entry name" value="Rossmann-like_a/b/a_fold"/>
</dbReference>
<comment type="function">
    <text evidence="9">Catalyzes the 2-thiolation of uridine at the wobble position (U34) of tRNA, leading to the formation of s(2)U34.</text>
</comment>
<feature type="domain" description="tRNA-specific 2-thiouridylase MnmA-like central" evidence="11">
    <location>
        <begin position="213"/>
        <end position="275"/>
    </location>
</feature>
<keyword evidence="2 9" id="KW-0808">Transferase</keyword>
<keyword evidence="5 9" id="KW-0067">ATP-binding</keyword>
<evidence type="ECO:0000256" key="7">
    <source>
        <dbReference type="ARBA" id="ARBA00023157"/>
    </source>
</evidence>
<dbReference type="InterPro" id="IPR023382">
    <property type="entry name" value="MnmA-like_central_sf"/>
</dbReference>
<evidence type="ECO:0000256" key="5">
    <source>
        <dbReference type="ARBA" id="ARBA00022840"/>
    </source>
</evidence>
<dbReference type="PANTHER" id="PTHR11933:SF5">
    <property type="entry name" value="MITOCHONDRIAL TRNA-SPECIFIC 2-THIOURIDYLASE 1"/>
    <property type="match status" value="1"/>
</dbReference>
<dbReference type="Pfam" id="PF03054">
    <property type="entry name" value="tRNA_Me_trans"/>
    <property type="match status" value="1"/>
</dbReference>
<evidence type="ECO:0000256" key="8">
    <source>
        <dbReference type="ARBA" id="ARBA00051542"/>
    </source>
</evidence>
<protein>
    <recommendedName>
        <fullName evidence="9">tRNA-specific 2-thiouridylase MnmA</fullName>
        <ecNumber evidence="9">2.8.1.13</ecNumber>
    </recommendedName>
</protein>
<feature type="domain" description="tRNA-specific 2-thiouridylase MnmA-like C-terminal" evidence="10">
    <location>
        <begin position="287"/>
        <end position="362"/>
    </location>
</feature>
<evidence type="ECO:0000256" key="6">
    <source>
        <dbReference type="ARBA" id="ARBA00022884"/>
    </source>
</evidence>
<reference evidence="12 13" key="1">
    <citation type="submission" date="2023-07" db="EMBL/GenBank/DDBJ databases">
        <title>Sorghum-associated microbial communities from plants grown in Nebraska, USA.</title>
        <authorList>
            <person name="Schachtman D."/>
        </authorList>
    </citation>
    <scope>NUCLEOTIDE SEQUENCE [LARGE SCALE GENOMIC DNA]</scope>
    <source>
        <strain evidence="12 13">BE211</strain>
    </source>
</reference>
<organism evidence="12 13">
    <name type="scientific">Fictibacillus barbaricus</name>
    <dbReference type="NCBI Taxonomy" id="182136"/>
    <lineage>
        <taxon>Bacteria</taxon>
        <taxon>Bacillati</taxon>
        <taxon>Bacillota</taxon>
        <taxon>Bacilli</taxon>
        <taxon>Bacillales</taxon>
        <taxon>Fictibacillaceae</taxon>
        <taxon>Fictibacillus</taxon>
    </lineage>
</organism>
<name>A0ABU1U2B9_9BACL</name>
<evidence type="ECO:0000256" key="1">
    <source>
        <dbReference type="ARBA" id="ARBA00022555"/>
    </source>
</evidence>
<feature type="region of interest" description="Interaction with tRNA" evidence="9">
    <location>
        <begin position="313"/>
        <end position="314"/>
    </location>
</feature>
<dbReference type="HAMAP" id="MF_00144">
    <property type="entry name" value="tRNA_thiouridyl_MnmA"/>
    <property type="match status" value="1"/>
</dbReference>
<gene>
    <name evidence="9" type="primary">mnmA</name>
    <name evidence="12" type="ORF">J2X07_002600</name>
</gene>
<feature type="site" description="Interaction with tRNA" evidence="9">
    <location>
        <position position="134"/>
    </location>
</feature>
<dbReference type="Pfam" id="PF20259">
    <property type="entry name" value="tRNA_Me_trans_M"/>
    <property type="match status" value="1"/>
</dbReference>
<dbReference type="Gene3D" id="3.40.50.620">
    <property type="entry name" value="HUPs"/>
    <property type="match status" value="1"/>
</dbReference>
<dbReference type="InterPro" id="IPR046885">
    <property type="entry name" value="MnmA-like_C"/>
</dbReference>
<dbReference type="Proteomes" id="UP001258181">
    <property type="component" value="Unassembled WGS sequence"/>
</dbReference>
<evidence type="ECO:0000256" key="4">
    <source>
        <dbReference type="ARBA" id="ARBA00022741"/>
    </source>
</evidence>
<dbReference type="PANTHER" id="PTHR11933">
    <property type="entry name" value="TRNA 5-METHYLAMINOMETHYL-2-THIOURIDYLATE -METHYLTRANSFERASE"/>
    <property type="match status" value="1"/>
</dbReference>
<keyword evidence="3 9" id="KW-0819">tRNA processing</keyword>